<evidence type="ECO:0000313" key="2">
    <source>
        <dbReference type="EMBL" id="RCV30741.1"/>
    </source>
</evidence>
<proteinExistence type="predicted"/>
<dbReference type="Gramene" id="KQL01468">
    <property type="protein sequence ID" value="KQL01468"/>
    <property type="gene ID" value="SETIT_015239mg"/>
</dbReference>
<evidence type="ECO:0000313" key="4">
    <source>
        <dbReference type="Proteomes" id="UP000004995"/>
    </source>
</evidence>
<name>K3YLW3_SETIT</name>
<dbReference type="OrthoDB" id="720509at2759"/>
<protein>
    <submittedName>
        <fullName evidence="2 3">Uncharacterized protein</fullName>
    </submittedName>
</protein>
<reference evidence="3" key="3">
    <citation type="submission" date="2018-08" db="UniProtKB">
        <authorList>
            <consortium name="EnsemblPlants"/>
        </authorList>
    </citation>
    <scope>IDENTIFICATION</scope>
    <source>
        <strain evidence="3">Yugu1</strain>
    </source>
</reference>
<reference evidence="2" key="2">
    <citation type="submission" date="2015-07" db="EMBL/GenBank/DDBJ databases">
        <authorList>
            <person name="Noorani M."/>
        </authorList>
    </citation>
    <scope>NUCLEOTIDE SEQUENCE</scope>
    <source>
        <strain evidence="2">Yugu1</strain>
    </source>
</reference>
<gene>
    <name evidence="2" type="ORF">SETIT_6G119600v2</name>
</gene>
<dbReference type="EMBL" id="AGNK02003743">
    <property type="status" value="NOT_ANNOTATED_CDS"/>
    <property type="molecule type" value="Genomic_DNA"/>
</dbReference>
<accession>K3YLW3</accession>
<sequence length="102" mass="11563">MVTLPADAAASDFESQTETDSSDDCCRGYHTPFPQGDVLRAFHHADNTFVCPICLGRRQRWRILNEVKDHILGMATSAPMRGENKKKWSCHRVIARSEGWMV</sequence>
<dbReference type="AlphaFoldDB" id="K3YLW3"/>
<keyword evidence="4" id="KW-1185">Reference proteome</keyword>
<feature type="region of interest" description="Disordered" evidence="1">
    <location>
        <begin position="1"/>
        <end position="24"/>
    </location>
</feature>
<organism evidence="3 4">
    <name type="scientific">Setaria italica</name>
    <name type="common">Foxtail millet</name>
    <name type="synonym">Panicum italicum</name>
    <dbReference type="NCBI Taxonomy" id="4555"/>
    <lineage>
        <taxon>Eukaryota</taxon>
        <taxon>Viridiplantae</taxon>
        <taxon>Streptophyta</taxon>
        <taxon>Embryophyta</taxon>
        <taxon>Tracheophyta</taxon>
        <taxon>Spermatophyta</taxon>
        <taxon>Magnoliopsida</taxon>
        <taxon>Liliopsida</taxon>
        <taxon>Poales</taxon>
        <taxon>Poaceae</taxon>
        <taxon>PACMAD clade</taxon>
        <taxon>Panicoideae</taxon>
        <taxon>Panicodae</taxon>
        <taxon>Paniceae</taxon>
        <taxon>Cenchrinae</taxon>
        <taxon>Setaria</taxon>
    </lineage>
</organism>
<dbReference type="HOGENOM" id="CLU_165083_0_0_1"/>
<dbReference type="FunCoup" id="K3YLW3">
    <property type="interactions" value="133"/>
</dbReference>
<reference evidence="2 4" key="1">
    <citation type="journal article" date="2012" name="Nat. Biotechnol.">
        <title>Reference genome sequence of the model plant Setaria.</title>
        <authorList>
            <person name="Bennetzen J.L."/>
            <person name="Schmutz J."/>
            <person name="Wang H."/>
            <person name="Percifield R."/>
            <person name="Hawkins J."/>
            <person name="Pontaroli A.C."/>
            <person name="Estep M."/>
            <person name="Feng L."/>
            <person name="Vaughn J.N."/>
            <person name="Grimwood J."/>
            <person name="Jenkins J."/>
            <person name="Barry K."/>
            <person name="Lindquist E."/>
            <person name="Hellsten U."/>
            <person name="Deshpande S."/>
            <person name="Wang X."/>
            <person name="Wu X."/>
            <person name="Mitros T."/>
            <person name="Triplett J."/>
            <person name="Yang X."/>
            <person name="Ye C.Y."/>
            <person name="Mauro-Herrera M."/>
            <person name="Wang L."/>
            <person name="Li P."/>
            <person name="Sharma M."/>
            <person name="Sharma R."/>
            <person name="Ronald P.C."/>
            <person name="Panaud O."/>
            <person name="Kellogg E.A."/>
            <person name="Brutnell T.P."/>
            <person name="Doust A.N."/>
            <person name="Tuskan G.A."/>
            <person name="Rokhsar D."/>
            <person name="Devos K.M."/>
        </authorList>
    </citation>
    <scope>NUCLEOTIDE SEQUENCE [LARGE SCALE GENOMIC DNA]</scope>
    <source>
        <strain evidence="4">cv. Yugu1</strain>
        <strain evidence="2">Yugu1</strain>
    </source>
</reference>
<dbReference type="OMA" id="ARSEGWM"/>
<dbReference type="EnsemblPlants" id="KQL01468">
    <property type="protein sequence ID" value="KQL01468"/>
    <property type="gene ID" value="SETIT_015239mg"/>
</dbReference>
<evidence type="ECO:0000313" key="3">
    <source>
        <dbReference type="EnsemblPlants" id="KQL01468"/>
    </source>
</evidence>
<dbReference type="EMBL" id="CM003533">
    <property type="protein sequence ID" value="RCV30741.1"/>
    <property type="molecule type" value="Genomic_DNA"/>
</dbReference>
<evidence type="ECO:0000256" key="1">
    <source>
        <dbReference type="SAM" id="MobiDB-lite"/>
    </source>
</evidence>
<dbReference type="Proteomes" id="UP000004995">
    <property type="component" value="Unassembled WGS sequence"/>
</dbReference>
<dbReference type="eggNOG" id="ENOG502R4SW">
    <property type="taxonomic scope" value="Eukaryota"/>
</dbReference>